<dbReference type="AlphaFoldDB" id="A0A915B2V3"/>
<accession>A0A915B2V3</accession>
<dbReference type="WBParaSite" id="PgR021_g088_t01">
    <property type="protein sequence ID" value="PgR021_g088_t01"/>
    <property type="gene ID" value="PgR021_g088"/>
</dbReference>
<proteinExistence type="predicted"/>
<keyword evidence="1" id="KW-1185">Reference proteome</keyword>
<organism evidence="1 2">
    <name type="scientific">Parascaris univalens</name>
    <name type="common">Nematode worm</name>
    <dbReference type="NCBI Taxonomy" id="6257"/>
    <lineage>
        <taxon>Eukaryota</taxon>
        <taxon>Metazoa</taxon>
        <taxon>Ecdysozoa</taxon>
        <taxon>Nematoda</taxon>
        <taxon>Chromadorea</taxon>
        <taxon>Rhabditida</taxon>
        <taxon>Spirurina</taxon>
        <taxon>Ascaridomorpha</taxon>
        <taxon>Ascaridoidea</taxon>
        <taxon>Ascarididae</taxon>
        <taxon>Parascaris</taxon>
    </lineage>
</organism>
<protein>
    <submittedName>
        <fullName evidence="2">Uncharacterized protein</fullName>
    </submittedName>
</protein>
<dbReference type="Proteomes" id="UP000887569">
    <property type="component" value="Unplaced"/>
</dbReference>
<name>A0A915B2V3_PARUN</name>
<reference evidence="2" key="1">
    <citation type="submission" date="2022-11" db="UniProtKB">
        <authorList>
            <consortium name="WormBaseParasite"/>
        </authorList>
    </citation>
    <scope>IDENTIFICATION</scope>
</reference>
<evidence type="ECO:0000313" key="2">
    <source>
        <dbReference type="WBParaSite" id="PgR021_g088_t01"/>
    </source>
</evidence>
<sequence length="499" mass="55077">MFPRKSYPLDDECDLIEIESVETAYCLCRHDDFCNEKSISDQFISFEEQHPELFDEFIENNPPETLLSNTQPERQLINADARRLEQTTVEVIEDGRRRQSAAPIVVDSVDRQRNGDSRAVFNTATSTVTPHSIGVALRCVQCGQSNLEDAGADCEKQIVVECNRRGLRPPKEEQYFCFTRQILIGPRQNAVEKMCVTQTALIQEYGSDVILDGCTSTNTDRVRFCVCQTNECNRVAINQKPVTSCILCSENNLNSAELDCSKPVAVDCDQQFKDGSGSLCLTRRAQLAPAIYSVEKRCMSRNELNQNAGQMAVGIGCGDAMMDSLSIAFVKVNFAIATPSQFNCKMTLNILSAENNLNSAELDCSKPVAVDCDQQFKDGSGSLCLTRRAQLAPAIYSVEKRCMSRNELNQNAGQVAVGIGCGDAYDGLVVYCICEGQLCNRDAIAVQLQNDAKYIKSTSDCPRTLSLLTWKSSRQPAVVHLSTNATVKTRMARTLGYAA</sequence>
<evidence type="ECO:0000313" key="1">
    <source>
        <dbReference type="Proteomes" id="UP000887569"/>
    </source>
</evidence>